<dbReference type="SUPFAM" id="SSF52402">
    <property type="entry name" value="Adenine nucleotide alpha hydrolases-like"/>
    <property type="match status" value="2"/>
</dbReference>
<dbReference type="OrthoDB" id="6174426at2"/>
<name>A0A2N7TTX4_9GAMM</name>
<dbReference type="AlphaFoldDB" id="A0A2N7TTX4"/>
<dbReference type="PANTHER" id="PTHR46268:SF6">
    <property type="entry name" value="UNIVERSAL STRESS PROTEIN UP12"/>
    <property type="match status" value="1"/>
</dbReference>
<dbReference type="Proteomes" id="UP000235346">
    <property type="component" value="Unassembled WGS sequence"/>
</dbReference>
<proteinExistence type="inferred from homology"/>
<evidence type="ECO:0000259" key="2">
    <source>
        <dbReference type="Pfam" id="PF00582"/>
    </source>
</evidence>
<gene>
    <name evidence="3" type="ORF">C1H66_01565</name>
</gene>
<dbReference type="CDD" id="cd00293">
    <property type="entry name" value="USP-like"/>
    <property type="match status" value="2"/>
</dbReference>
<dbReference type="PRINTS" id="PR01438">
    <property type="entry name" value="UNVRSLSTRESS"/>
</dbReference>
<accession>A0A2N7TTX4</accession>
<feature type="domain" description="UspA" evidence="2">
    <location>
        <begin position="9"/>
        <end position="156"/>
    </location>
</feature>
<dbReference type="Pfam" id="PF00582">
    <property type="entry name" value="Usp"/>
    <property type="match status" value="2"/>
</dbReference>
<keyword evidence="4" id="KW-1185">Reference proteome</keyword>
<comment type="caution">
    <text evidence="3">The sequence shown here is derived from an EMBL/GenBank/DDBJ whole genome shotgun (WGS) entry which is preliminary data.</text>
</comment>
<dbReference type="EMBL" id="PNRE01000010">
    <property type="protein sequence ID" value="PMR71630.1"/>
    <property type="molecule type" value="Genomic_DNA"/>
</dbReference>
<dbReference type="InterPro" id="IPR006015">
    <property type="entry name" value="Universal_stress_UspA"/>
</dbReference>
<dbReference type="InterPro" id="IPR006016">
    <property type="entry name" value="UspA"/>
</dbReference>
<sequence length="300" mass="31855">MSMSERVSQVIVPVDGSPTAAAAARLASLLARLLDAPLQLLHVMPLNPAELSDIPANRQVDTDRDRALRREQAATAFALARKAVDPALALSPTEVTLEDATFIRHPDRAIVKHASQHAGCLLVLGARHLSDMGKFMQGSVSNEVVHRARCPVTIVHADASLLEASHIGRVLVPVDGAAPCHKAAALAGDLARSAEVPVELIFCQPGGGPSGADGGEESQSGRVFRLAREALGEIPAGIEEVLNHDERIPEAIVARARRHADDAPMIVMGRRGLSKWRESLLGSVSHRVIDRAPCPVTVVV</sequence>
<evidence type="ECO:0000256" key="1">
    <source>
        <dbReference type="ARBA" id="ARBA00008791"/>
    </source>
</evidence>
<evidence type="ECO:0000313" key="4">
    <source>
        <dbReference type="Proteomes" id="UP000235346"/>
    </source>
</evidence>
<dbReference type="InterPro" id="IPR014729">
    <property type="entry name" value="Rossmann-like_a/b/a_fold"/>
</dbReference>
<dbReference type="PANTHER" id="PTHR46268">
    <property type="entry name" value="STRESS RESPONSE PROTEIN NHAX"/>
    <property type="match status" value="1"/>
</dbReference>
<reference evidence="3 4" key="1">
    <citation type="submission" date="2018-01" db="EMBL/GenBank/DDBJ databases">
        <title>Halomonas endophytica sp. nov., isolated from storage liquid in the stems of Populus euphratica.</title>
        <authorList>
            <person name="Chen C."/>
        </authorList>
    </citation>
    <scope>NUCLEOTIDE SEQUENCE [LARGE SCALE GENOMIC DNA]</scope>
    <source>
        <strain evidence="3 4">DSM 26881</strain>
    </source>
</reference>
<comment type="similarity">
    <text evidence="1">Belongs to the universal stress protein A family.</text>
</comment>
<protein>
    <recommendedName>
        <fullName evidence="2">UspA domain-containing protein</fullName>
    </recommendedName>
</protein>
<dbReference type="Gene3D" id="3.40.50.620">
    <property type="entry name" value="HUPs"/>
    <property type="match status" value="2"/>
</dbReference>
<organism evidence="3 4">
    <name type="scientific">Halomonas heilongjiangensis</name>
    <dbReference type="NCBI Taxonomy" id="1387883"/>
    <lineage>
        <taxon>Bacteria</taxon>
        <taxon>Pseudomonadati</taxon>
        <taxon>Pseudomonadota</taxon>
        <taxon>Gammaproteobacteria</taxon>
        <taxon>Oceanospirillales</taxon>
        <taxon>Halomonadaceae</taxon>
        <taxon>Halomonas</taxon>
    </lineage>
</organism>
<evidence type="ECO:0000313" key="3">
    <source>
        <dbReference type="EMBL" id="PMR71630.1"/>
    </source>
</evidence>
<feature type="domain" description="UspA" evidence="2">
    <location>
        <begin position="168"/>
        <end position="299"/>
    </location>
</feature>